<proteinExistence type="predicted"/>
<organism evidence="1 2">
    <name type="scientific">Paraglaciecola aquimarina</name>
    <dbReference type="NCBI Taxonomy" id="1235557"/>
    <lineage>
        <taxon>Bacteria</taxon>
        <taxon>Pseudomonadati</taxon>
        <taxon>Pseudomonadota</taxon>
        <taxon>Gammaproteobacteria</taxon>
        <taxon>Alteromonadales</taxon>
        <taxon>Alteromonadaceae</taxon>
        <taxon>Paraglaciecola</taxon>
    </lineage>
</organism>
<dbReference type="RefSeq" id="WP_316025550.1">
    <property type="nucleotide sequence ID" value="NZ_JAWDIO010000002.1"/>
</dbReference>
<gene>
    <name evidence="1" type="ORF">RS130_08210</name>
</gene>
<dbReference type="InterPro" id="IPR036622">
    <property type="entry name" value="LigA_sf"/>
</dbReference>
<evidence type="ECO:0008006" key="3">
    <source>
        <dbReference type="Google" id="ProtNLM"/>
    </source>
</evidence>
<keyword evidence="2" id="KW-1185">Reference proteome</keyword>
<dbReference type="Gene3D" id="1.10.700.10">
    <property type="entry name" value="Dioxygenase LigAB, LigA subunit"/>
    <property type="match status" value="1"/>
</dbReference>
<accession>A0ABU3SV95</accession>
<reference evidence="1 2" key="1">
    <citation type="submission" date="2023-10" db="EMBL/GenBank/DDBJ databases">
        <title>Glaciecola aquimarina strain GGW-M5 nov., isolated from a coastal seawater.</title>
        <authorList>
            <person name="Bayburt H."/>
            <person name="Kim J.M."/>
            <person name="Choi B.J."/>
            <person name="Jeon C.O."/>
        </authorList>
    </citation>
    <scope>NUCLEOTIDE SEQUENCE [LARGE SCALE GENOMIC DNA]</scope>
    <source>
        <strain evidence="1 2">KCTC 32108</strain>
    </source>
</reference>
<evidence type="ECO:0000313" key="2">
    <source>
        <dbReference type="Proteomes" id="UP001247805"/>
    </source>
</evidence>
<sequence>MSNSLLDFLHELDTNAQLKEAYLANPVATATDYGLAEEDIEIIKTKDWDAVRKRYEDSGKAIKTQSY</sequence>
<name>A0ABU3SV95_9ALTE</name>
<evidence type="ECO:0000313" key="1">
    <source>
        <dbReference type="EMBL" id="MDU0353912.1"/>
    </source>
</evidence>
<dbReference type="EMBL" id="JAWDIO010000002">
    <property type="protein sequence ID" value="MDU0353912.1"/>
    <property type="molecule type" value="Genomic_DNA"/>
</dbReference>
<protein>
    <recommendedName>
        <fullName evidence="3">Extradiol ring-cleavage dioxygenase LigAB LigA subunit domain-containing protein</fullName>
    </recommendedName>
</protein>
<dbReference type="Proteomes" id="UP001247805">
    <property type="component" value="Unassembled WGS sequence"/>
</dbReference>
<comment type="caution">
    <text evidence="1">The sequence shown here is derived from an EMBL/GenBank/DDBJ whole genome shotgun (WGS) entry which is preliminary data.</text>
</comment>